<protein>
    <recommendedName>
        <fullName evidence="2">Piwi domain-containing protein</fullName>
    </recommendedName>
</protein>
<keyword evidence="4" id="KW-1185">Reference proteome</keyword>
<evidence type="ECO:0000313" key="3">
    <source>
        <dbReference type="EnsemblPlants" id="AUR62023976-RA:cds"/>
    </source>
</evidence>
<reference evidence="3" key="2">
    <citation type="submission" date="2021-03" db="UniProtKB">
        <authorList>
            <consortium name="EnsemblPlants"/>
        </authorList>
    </citation>
    <scope>IDENTIFICATION</scope>
</reference>
<feature type="compositionally biased region" description="Basic and acidic residues" evidence="1">
    <location>
        <begin position="22"/>
        <end position="44"/>
    </location>
</feature>
<dbReference type="Gene3D" id="3.30.420.10">
    <property type="entry name" value="Ribonuclease H-like superfamily/Ribonuclease H"/>
    <property type="match status" value="2"/>
</dbReference>
<evidence type="ECO:0000259" key="2">
    <source>
        <dbReference type="PROSITE" id="PS50822"/>
    </source>
</evidence>
<dbReference type="SUPFAM" id="SSF53098">
    <property type="entry name" value="Ribonuclease H-like"/>
    <property type="match status" value="1"/>
</dbReference>
<dbReference type="InterPro" id="IPR003165">
    <property type="entry name" value="Piwi"/>
</dbReference>
<dbReference type="InterPro" id="IPR012337">
    <property type="entry name" value="RNaseH-like_sf"/>
</dbReference>
<dbReference type="GO" id="GO:0003676">
    <property type="term" value="F:nucleic acid binding"/>
    <property type="evidence" value="ECO:0007669"/>
    <property type="project" value="InterPro"/>
</dbReference>
<dbReference type="AlphaFoldDB" id="A0A803M6A3"/>
<accession>A0A803M6A3</accession>
<dbReference type="SMART" id="SM00950">
    <property type="entry name" value="Piwi"/>
    <property type="match status" value="1"/>
</dbReference>
<dbReference type="PROSITE" id="PS50822">
    <property type="entry name" value="PIWI"/>
    <property type="match status" value="1"/>
</dbReference>
<dbReference type="PANTHER" id="PTHR22891">
    <property type="entry name" value="EUKARYOTIC TRANSLATION INITIATION FACTOR 2C"/>
    <property type="match status" value="1"/>
</dbReference>
<dbReference type="Proteomes" id="UP000596660">
    <property type="component" value="Unplaced"/>
</dbReference>
<dbReference type="Gramene" id="AUR62023976-RA">
    <property type="protein sequence ID" value="AUR62023976-RA:cds"/>
    <property type="gene ID" value="AUR62023976"/>
</dbReference>
<organism evidence="3 4">
    <name type="scientific">Chenopodium quinoa</name>
    <name type="common">Quinoa</name>
    <dbReference type="NCBI Taxonomy" id="63459"/>
    <lineage>
        <taxon>Eukaryota</taxon>
        <taxon>Viridiplantae</taxon>
        <taxon>Streptophyta</taxon>
        <taxon>Embryophyta</taxon>
        <taxon>Tracheophyta</taxon>
        <taxon>Spermatophyta</taxon>
        <taxon>Magnoliopsida</taxon>
        <taxon>eudicotyledons</taxon>
        <taxon>Gunneridae</taxon>
        <taxon>Pentapetalae</taxon>
        <taxon>Caryophyllales</taxon>
        <taxon>Chenopodiaceae</taxon>
        <taxon>Chenopodioideae</taxon>
        <taxon>Atripliceae</taxon>
        <taxon>Chenopodium</taxon>
    </lineage>
</organism>
<evidence type="ECO:0000256" key="1">
    <source>
        <dbReference type="SAM" id="MobiDB-lite"/>
    </source>
</evidence>
<dbReference type="EnsemblPlants" id="AUR62023976-RA">
    <property type="protein sequence ID" value="AUR62023976-RA:cds"/>
    <property type="gene ID" value="AUR62023976"/>
</dbReference>
<feature type="compositionally biased region" description="Low complexity" evidence="1">
    <location>
        <begin position="1"/>
        <end position="11"/>
    </location>
</feature>
<dbReference type="Gene3D" id="3.40.50.2300">
    <property type="match status" value="1"/>
</dbReference>
<reference evidence="3" key="1">
    <citation type="journal article" date="2017" name="Nature">
        <title>The genome of Chenopodium quinoa.</title>
        <authorList>
            <person name="Jarvis D.E."/>
            <person name="Ho Y.S."/>
            <person name="Lightfoot D.J."/>
            <person name="Schmoeckel S.M."/>
            <person name="Li B."/>
            <person name="Borm T.J.A."/>
            <person name="Ohyanagi H."/>
            <person name="Mineta K."/>
            <person name="Michell C.T."/>
            <person name="Saber N."/>
            <person name="Kharbatia N.M."/>
            <person name="Rupper R.R."/>
            <person name="Sharp A.R."/>
            <person name="Dally N."/>
            <person name="Boughton B.A."/>
            <person name="Woo Y.H."/>
            <person name="Gao G."/>
            <person name="Schijlen E.G.W.M."/>
            <person name="Guo X."/>
            <person name="Momin A.A."/>
            <person name="Negrao S."/>
            <person name="Al-Babili S."/>
            <person name="Gehring C."/>
            <person name="Roessner U."/>
            <person name="Jung C."/>
            <person name="Murphy K."/>
            <person name="Arold S.T."/>
            <person name="Gojobori T."/>
            <person name="van der Linden C.G."/>
            <person name="van Loo E.N."/>
            <person name="Jellen E.N."/>
            <person name="Maughan P.J."/>
            <person name="Tester M."/>
        </authorList>
    </citation>
    <scope>NUCLEOTIDE SEQUENCE [LARGE SCALE GENOMIC DNA]</scope>
    <source>
        <strain evidence="3">cv. PI 614886</strain>
    </source>
</reference>
<evidence type="ECO:0000313" key="4">
    <source>
        <dbReference type="Proteomes" id="UP000596660"/>
    </source>
</evidence>
<proteinExistence type="predicted"/>
<sequence length="364" mass="39261">MSYRGGSSSSRDGGRGSGRGDSSGRGRGDYGGRGHGDYGGRGRSDSGGGRGYGGSSGRGGRGGGGSGPPNEGILTKASWEAATGVRLIDEMKKLKVLESSSSSLGQVRRSRKPLVLPKRPGSGTVGLRFAVRANHFLVQLSDKDFYHYDKMYIGATVSYWTCLSFSSLDQVLVLKFCEELVAMCSSKGMDFSKKPCIPICIFQPAQIEKALSEVGDYSVKAGGSNTVLCDAIQRNIPLLTDRPTIIFGADVTHAQPGKDSSASIAAVVASMDWPGVTRYRGLVHAQGHREEIIKDLELLRAFYQANNGRKPERIIFFRFARCTRSVSVVPPAYYAHLLAFRARYYVEGMTMSDSESTNSPIPKI</sequence>
<dbReference type="Pfam" id="PF02171">
    <property type="entry name" value="Piwi"/>
    <property type="match status" value="1"/>
</dbReference>
<feature type="region of interest" description="Disordered" evidence="1">
    <location>
        <begin position="1"/>
        <end position="73"/>
    </location>
</feature>
<feature type="domain" description="Piwi" evidence="2">
    <location>
        <begin position="219"/>
        <end position="318"/>
    </location>
</feature>
<feature type="compositionally biased region" description="Gly residues" evidence="1">
    <location>
        <begin position="45"/>
        <end position="67"/>
    </location>
</feature>
<name>A0A803M6A3_CHEQI</name>
<dbReference type="InterPro" id="IPR036397">
    <property type="entry name" value="RNaseH_sf"/>
</dbReference>